<proteinExistence type="predicted"/>
<feature type="region of interest" description="Disordered" evidence="1">
    <location>
        <begin position="114"/>
        <end position="139"/>
    </location>
</feature>
<dbReference type="EMBL" id="OV696688">
    <property type="protein sequence ID" value="CAH1256258.1"/>
    <property type="molecule type" value="Genomic_DNA"/>
</dbReference>
<reference evidence="3" key="1">
    <citation type="submission" date="2022-01" db="EMBL/GenBank/DDBJ databases">
        <authorList>
            <person name="Braso-Vives M."/>
        </authorList>
    </citation>
    <scope>NUCLEOTIDE SEQUENCE</scope>
</reference>
<evidence type="ECO:0000313" key="4">
    <source>
        <dbReference type="Proteomes" id="UP000838412"/>
    </source>
</evidence>
<feature type="compositionally biased region" description="Basic and acidic residues" evidence="1">
    <location>
        <begin position="275"/>
        <end position="284"/>
    </location>
</feature>
<dbReference type="Proteomes" id="UP000838412">
    <property type="component" value="Chromosome 3"/>
</dbReference>
<evidence type="ECO:0000256" key="2">
    <source>
        <dbReference type="SAM" id="Phobius"/>
    </source>
</evidence>
<name>A0A8J9ZM67_BRALA</name>
<evidence type="ECO:0000256" key="1">
    <source>
        <dbReference type="SAM" id="MobiDB-lite"/>
    </source>
</evidence>
<dbReference type="PANTHER" id="PTHR31535:SF3">
    <property type="entry name" value="REGULATORY PROTEIN ZESTE"/>
    <property type="match status" value="1"/>
</dbReference>
<feature type="region of interest" description="Disordered" evidence="1">
    <location>
        <begin position="573"/>
        <end position="602"/>
    </location>
</feature>
<feature type="region of interest" description="Disordered" evidence="1">
    <location>
        <begin position="243"/>
        <end position="348"/>
    </location>
</feature>
<keyword evidence="2" id="KW-0812">Transmembrane</keyword>
<feature type="transmembrane region" description="Helical" evidence="2">
    <location>
        <begin position="191"/>
        <end position="211"/>
    </location>
</feature>
<dbReference type="OrthoDB" id="10693794at2759"/>
<feature type="compositionally biased region" description="Basic and acidic residues" evidence="1">
    <location>
        <begin position="296"/>
        <end position="305"/>
    </location>
</feature>
<accession>A0A8J9ZM67</accession>
<dbReference type="PANTHER" id="PTHR31535">
    <property type="match status" value="1"/>
</dbReference>
<dbReference type="AlphaFoldDB" id="A0A8J9ZM67"/>
<organism evidence="3 4">
    <name type="scientific">Branchiostoma lanceolatum</name>
    <name type="common">Common lancelet</name>
    <name type="synonym">Amphioxus lanceolatum</name>
    <dbReference type="NCBI Taxonomy" id="7740"/>
    <lineage>
        <taxon>Eukaryota</taxon>
        <taxon>Metazoa</taxon>
        <taxon>Chordata</taxon>
        <taxon>Cephalochordata</taxon>
        <taxon>Leptocardii</taxon>
        <taxon>Amphioxiformes</taxon>
        <taxon>Branchiostomatidae</taxon>
        <taxon>Branchiostoma</taxon>
    </lineage>
</organism>
<feature type="compositionally biased region" description="Basic and acidic residues" evidence="1">
    <location>
        <begin position="1"/>
        <end position="15"/>
    </location>
</feature>
<keyword evidence="2" id="KW-0472">Membrane</keyword>
<protein>
    <submittedName>
        <fullName evidence="3">Hypp1633 protein</fullName>
    </submittedName>
</protein>
<keyword evidence="4" id="KW-1185">Reference proteome</keyword>
<gene>
    <name evidence="3" type="primary">Hypp1633</name>
    <name evidence="3" type="ORF">BLAG_LOCUS14705</name>
</gene>
<feature type="region of interest" description="Disordered" evidence="1">
    <location>
        <begin position="1"/>
        <end position="36"/>
    </location>
</feature>
<feature type="compositionally biased region" description="Basic and acidic residues" evidence="1">
    <location>
        <begin position="317"/>
        <end position="326"/>
    </location>
</feature>
<feature type="compositionally biased region" description="Gly residues" evidence="1">
    <location>
        <begin position="580"/>
        <end position="602"/>
    </location>
</feature>
<keyword evidence="2" id="KW-1133">Transmembrane helix</keyword>
<sequence>MPRRPAEERTEHGEDPAYVTPNDAREEPVYVNPTGDLADSENVIYERGEAASEDEAVYLTLRDDTAEAAKVQQGGDKGDEPKYMTLKAAGEANDLNGAGDAEQPRYMALKHGEGNKDIREGGEGGQASSPAGKVSTVGDNMTVPGVEQGLPLRDCSEQPREEAGFPADGDSGIPKRLNKRITALESGFRKLSLTLGLMYLVNLALVIYITAYGPSRARASPPAHQSPVAEDNLSTMLEAAPSPQFATGESDGSGEAWEAARSRPTAPHVATPTGESEKAWEAARSRPTVPHVATGKSEKAWEAARSRPTVPHVATGESEKAWEAARSRPNHVRSGARGAPPTPDDAGFKSATFTTLNATGRAGPTSLGDHYRGQDHEKLVTLQNGTQLFTVPETGNYVIEVAGAAGGVDSLTVNASARGRGALMKGTFQLRKGDVLKILVGHEGAENLVGFSAGGGGGTFVTRLDNTPLIIAGGGGGIEWLDVRYETCDGTTLTSGQRSYKGGVGRPGNSNDEVFAGGRNGRGAIAGWGKIGGGGGGLLTNGGSGWDFEPGSTRTFGGEGGYAFVNGGQGGKGLRHDADGGFGGGGGAHGGGKGSGGGGGYSGGGRGPTGTCECGGGGGSFNAGTDTSGKNGTNAGPGYAVIVRLFD</sequence>
<evidence type="ECO:0000313" key="3">
    <source>
        <dbReference type="EMBL" id="CAH1256258.1"/>
    </source>
</evidence>